<evidence type="ECO:0000256" key="2">
    <source>
        <dbReference type="ARBA" id="ARBA00009446"/>
    </source>
</evidence>
<comment type="caution">
    <text evidence="11">The sequence shown here is derived from an EMBL/GenBank/DDBJ whole genome shotgun (WGS) entry which is preliminary data.</text>
</comment>
<name>A0ABQ8UNE0_9EUKA</name>
<feature type="domain" description="Topo IA-type catalytic" evidence="10">
    <location>
        <begin position="161"/>
        <end position="624"/>
    </location>
</feature>
<dbReference type="Pfam" id="PF01751">
    <property type="entry name" value="Toprim"/>
    <property type="match status" value="1"/>
</dbReference>
<evidence type="ECO:0000259" key="10">
    <source>
        <dbReference type="PROSITE" id="PS52039"/>
    </source>
</evidence>
<sequence>MVAEKPSIAEAIARALSHGRATPRPGGSLKVWEFSAPFLNKGTAQYKVAGVFGHIYGTDFPPQYNSWDNVNPSDLFSAPILKIEEDKKHVTASLQREAHGTDYLVLWLDCDREGENICFEVIQNVEPFMRHSNGQQIYRAHFSSVTPTDIARAMSNLGQPNPNEAAAVDVRQELDLKVGVAFTRFQTRYFQNKYGNLDSAVISYGPCQTPTLGFCVERHDQIQCFTPEPFWTLVPTIQPGTGGPRGATKQAIVTAVDQAIKKVRQAPNDWILTRWKNILPSSFPPKQMTETILDSIPSLNPVYPTTTITPDRAPVHAGFPELPRTESSSYPATFNIRETVEMFNGNPGWRGYAQQVLAGPMRAKEGLDAGDHPPITPTQCATESQLGGGVAWRVYEFVALHFLATVAQDAEVQAPLPLPRDACVSAEGAGWAGLGGQEGRFTSILHWMQRRDEVLPDFRQGQHVTVTSVELREGRTSPPDYLTESELITLMEKHGIGTDASIPMHINNIITRNYVRVQPPDPPCRPSNIIINKLIAHRYIRADLPPDPPSPPQPPARLALNGSRQLVPTELGVVLAHGYHRIDSDLVLPAVRSEIEKQISLIATGRAGKEAVLAHSLSCFKAKFDYFAQCIGLMDTLFESTFTTLAQSGKPLSRCGKCHRYMNLISTRPARLFCPTCDESYNMPGEGTIKLYKEIRCPLDGFELVVCSRGSDQKAYPLCPLCYNHPPAFAGDDHLERADQGPAGQMHLNCTQCGHPTCPQACAQTMLGPCINDQCTGCLILDTSSGPHWRIASTTSRPQDRKAPLVLFRKALLTDVLFWAADCNVCPVMIHVAPGAHRVALAGTRPKKEKDEPQIEEDPEGPKYCEKCGEYRLLDVTFHRDAVPGGRPFVRGCIQCDPELHDQCQYSESRARHEMDEEGDGTENYQGRKIFNPYA</sequence>
<evidence type="ECO:0000259" key="9">
    <source>
        <dbReference type="PROSITE" id="PS50880"/>
    </source>
</evidence>
<accession>A0ABQ8UNE0</accession>
<proteinExistence type="inferred from homology"/>
<dbReference type="Gene3D" id="1.10.460.10">
    <property type="entry name" value="Topoisomerase I, domain 2"/>
    <property type="match status" value="1"/>
</dbReference>
<dbReference type="EMBL" id="JAPMOS010000013">
    <property type="protein sequence ID" value="KAJ4460313.1"/>
    <property type="molecule type" value="Genomic_DNA"/>
</dbReference>
<dbReference type="Gene3D" id="2.70.20.10">
    <property type="entry name" value="Topoisomerase I, domain 3"/>
    <property type="match status" value="1"/>
</dbReference>
<evidence type="ECO:0000256" key="1">
    <source>
        <dbReference type="ARBA" id="ARBA00000213"/>
    </source>
</evidence>
<evidence type="ECO:0000256" key="8">
    <source>
        <dbReference type="SAM" id="MobiDB-lite"/>
    </source>
</evidence>
<keyword evidence="6 7" id="KW-0413">Isomerase</keyword>
<comment type="similarity">
    <text evidence="2 7">Belongs to the type IA topoisomerase family.</text>
</comment>
<evidence type="ECO:0000313" key="12">
    <source>
        <dbReference type="Proteomes" id="UP001141327"/>
    </source>
</evidence>
<dbReference type="PANTHER" id="PTHR11390:SF20">
    <property type="entry name" value="DNA TOPOISOMERASE 3-BETA-1"/>
    <property type="match status" value="1"/>
</dbReference>
<dbReference type="SUPFAM" id="SSF56712">
    <property type="entry name" value="Prokaryotic type I DNA topoisomerase"/>
    <property type="match status" value="1"/>
</dbReference>
<dbReference type="InterPro" id="IPR013826">
    <property type="entry name" value="Topo_IA_cen_sub3"/>
</dbReference>
<dbReference type="Pfam" id="PF01131">
    <property type="entry name" value="Topoisom_bac"/>
    <property type="match status" value="2"/>
</dbReference>
<keyword evidence="4 7" id="KW-0799">Topoisomerase</keyword>
<evidence type="ECO:0000256" key="5">
    <source>
        <dbReference type="ARBA" id="ARBA00023125"/>
    </source>
</evidence>
<evidence type="ECO:0000256" key="7">
    <source>
        <dbReference type="RuleBase" id="RU362092"/>
    </source>
</evidence>
<comment type="function">
    <text evidence="7">Introduces a single-strand break via transesterification at a target site in duplex DNA. Releases the supercoiling and torsional tension of DNA introduced during the DNA replication and transcription by transiently cleaving and rejoining one strand of the DNA duplex. The scissile phosphodiester is attacked by the catalytic tyrosine of the enzyme, resulting in the formation of a DNA-(5'-phosphotyrosyl)-enzyme intermediate and the expulsion of a 3'-OH DNA strand.</text>
</comment>
<feature type="region of interest" description="Disordered" evidence="8">
    <location>
        <begin position="907"/>
        <end position="927"/>
    </location>
</feature>
<dbReference type="SMART" id="SM00436">
    <property type="entry name" value="TOP1Bc"/>
    <property type="match status" value="1"/>
</dbReference>
<dbReference type="EC" id="5.6.2.1" evidence="3 7"/>
<dbReference type="InterPro" id="IPR003602">
    <property type="entry name" value="Topo_IA_DNA-bd_dom"/>
</dbReference>
<dbReference type="InterPro" id="IPR000380">
    <property type="entry name" value="Topo_IA"/>
</dbReference>
<keyword evidence="12" id="KW-1185">Reference proteome</keyword>
<evidence type="ECO:0000256" key="6">
    <source>
        <dbReference type="ARBA" id="ARBA00023235"/>
    </source>
</evidence>
<dbReference type="SMART" id="SM00437">
    <property type="entry name" value="TOP1Ac"/>
    <property type="match status" value="1"/>
</dbReference>
<dbReference type="PROSITE" id="PS52039">
    <property type="entry name" value="TOPO_IA_2"/>
    <property type="match status" value="1"/>
</dbReference>
<dbReference type="Pfam" id="PF23546">
    <property type="entry name" value="Zn_ribbon_TOP3B"/>
    <property type="match status" value="1"/>
</dbReference>
<organism evidence="11 12">
    <name type="scientific">Paratrimastix pyriformis</name>
    <dbReference type="NCBI Taxonomy" id="342808"/>
    <lineage>
        <taxon>Eukaryota</taxon>
        <taxon>Metamonada</taxon>
        <taxon>Preaxostyla</taxon>
        <taxon>Paratrimastigidae</taxon>
        <taxon>Paratrimastix</taxon>
    </lineage>
</organism>
<dbReference type="SMART" id="SM00493">
    <property type="entry name" value="TOPRIM"/>
    <property type="match status" value="1"/>
</dbReference>
<keyword evidence="5 7" id="KW-0238">DNA-binding</keyword>
<evidence type="ECO:0000256" key="4">
    <source>
        <dbReference type="ARBA" id="ARBA00023029"/>
    </source>
</evidence>
<gene>
    <name evidence="11" type="ORF">PAPYR_3320</name>
</gene>
<dbReference type="Gene3D" id="3.40.50.140">
    <property type="match status" value="1"/>
</dbReference>
<dbReference type="InterPro" id="IPR013497">
    <property type="entry name" value="Topo_IA_cen"/>
</dbReference>
<dbReference type="PANTHER" id="PTHR11390">
    <property type="entry name" value="PROKARYOTIC DNA TOPOISOMERASE"/>
    <property type="match status" value="1"/>
</dbReference>
<evidence type="ECO:0000256" key="3">
    <source>
        <dbReference type="ARBA" id="ARBA00012891"/>
    </source>
</evidence>
<feature type="domain" description="Toprim" evidence="9">
    <location>
        <begin position="1"/>
        <end position="145"/>
    </location>
</feature>
<dbReference type="InterPro" id="IPR023405">
    <property type="entry name" value="Topo_IA_core_domain"/>
</dbReference>
<dbReference type="InterPro" id="IPR013824">
    <property type="entry name" value="Topo_IA_cen_sub1"/>
</dbReference>
<dbReference type="InterPro" id="IPR003601">
    <property type="entry name" value="Topo_IA_2"/>
</dbReference>
<comment type="catalytic activity">
    <reaction evidence="1 7">
        <text>ATP-independent breakage of single-stranded DNA, followed by passage and rejoining.</text>
        <dbReference type="EC" id="5.6.2.1"/>
    </reaction>
</comment>
<reference evidence="11" key="1">
    <citation type="journal article" date="2022" name="bioRxiv">
        <title>Genomics of Preaxostyla Flagellates Illuminates Evolutionary Transitions and the Path Towards Mitochondrial Loss.</title>
        <authorList>
            <person name="Novak L.V.F."/>
            <person name="Treitli S.C."/>
            <person name="Pyrih J."/>
            <person name="Halakuc P."/>
            <person name="Pipaliya S.V."/>
            <person name="Vacek V."/>
            <person name="Brzon O."/>
            <person name="Soukal P."/>
            <person name="Eme L."/>
            <person name="Dacks J.B."/>
            <person name="Karnkowska A."/>
            <person name="Elias M."/>
            <person name="Hampl V."/>
        </authorList>
    </citation>
    <scope>NUCLEOTIDE SEQUENCE</scope>
    <source>
        <strain evidence="11">RCP-MX</strain>
    </source>
</reference>
<dbReference type="Gene3D" id="1.10.290.10">
    <property type="entry name" value="Topoisomerase I, domain 4"/>
    <property type="match status" value="1"/>
</dbReference>
<dbReference type="CDD" id="cd03362">
    <property type="entry name" value="TOPRIM_TopoIA_TopoIII"/>
    <property type="match status" value="1"/>
</dbReference>
<evidence type="ECO:0000313" key="11">
    <source>
        <dbReference type="EMBL" id="KAJ4460313.1"/>
    </source>
</evidence>
<protein>
    <recommendedName>
        <fullName evidence="3 7">DNA topoisomerase</fullName>
        <ecNumber evidence="3 7">5.6.2.1</ecNumber>
    </recommendedName>
</protein>
<dbReference type="Proteomes" id="UP001141327">
    <property type="component" value="Unassembled WGS sequence"/>
</dbReference>
<dbReference type="PROSITE" id="PS50880">
    <property type="entry name" value="TOPRIM"/>
    <property type="match status" value="1"/>
</dbReference>
<dbReference type="InterPro" id="IPR056452">
    <property type="entry name" value="Zn_ribbon_TOP3B"/>
</dbReference>
<dbReference type="PRINTS" id="PR00417">
    <property type="entry name" value="PRTPISMRASEI"/>
</dbReference>
<dbReference type="InterPro" id="IPR034144">
    <property type="entry name" value="TOPRIM_TopoIII"/>
</dbReference>
<dbReference type="InterPro" id="IPR006171">
    <property type="entry name" value="TOPRIM_dom"/>
</dbReference>
<dbReference type="InterPro" id="IPR013825">
    <property type="entry name" value="Topo_IA_cen_sub2"/>
</dbReference>